<dbReference type="EC" id="2.4.1.-" evidence="8"/>
<dbReference type="GO" id="GO:0016020">
    <property type="term" value="C:membrane"/>
    <property type="evidence" value="ECO:0007669"/>
    <property type="project" value="UniProtKB-SubCell"/>
</dbReference>
<gene>
    <name evidence="9" type="ORF">DPMN_194744</name>
</gene>
<evidence type="ECO:0000256" key="6">
    <source>
        <dbReference type="ARBA" id="ARBA00022989"/>
    </source>
</evidence>
<evidence type="ECO:0000256" key="1">
    <source>
        <dbReference type="ARBA" id="ARBA00004167"/>
    </source>
</evidence>
<reference evidence="9" key="1">
    <citation type="journal article" date="2019" name="bioRxiv">
        <title>The Genome of the Zebra Mussel, Dreissena polymorpha: A Resource for Invasive Species Research.</title>
        <authorList>
            <person name="McCartney M.A."/>
            <person name="Auch B."/>
            <person name="Kono T."/>
            <person name="Mallez S."/>
            <person name="Zhang Y."/>
            <person name="Obille A."/>
            <person name="Becker A."/>
            <person name="Abrahante J.E."/>
            <person name="Garbe J."/>
            <person name="Badalamenti J.P."/>
            <person name="Herman A."/>
            <person name="Mangelson H."/>
            <person name="Liachko I."/>
            <person name="Sullivan S."/>
            <person name="Sone E.D."/>
            <person name="Koren S."/>
            <person name="Silverstein K.A.T."/>
            <person name="Beckman K.B."/>
            <person name="Gohl D.M."/>
        </authorList>
    </citation>
    <scope>NUCLEOTIDE SEQUENCE</scope>
    <source>
        <strain evidence="9">Duluth1</strain>
        <tissue evidence="9">Whole animal</tissue>
    </source>
</reference>
<dbReference type="GO" id="GO:0005737">
    <property type="term" value="C:cytoplasm"/>
    <property type="evidence" value="ECO:0007669"/>
    <property type="project" value="TreeGrafter"/>
</dbReference>
<comment type="caution">
    <text evidence="9">The sequence shown here is derived from an EMBL/GenBank/DDBJ whole genome shotgun (WGS) entry which is preliminary data.</text>
</comment>
<evidence type="ECO:0000256" key="5">
    <source>
        <dbReference type="ARBA" id="ARBA00022692"/>
    </source>
</evidence>
<comment type="similarity">
    <text evidence="2 8">Belongs to the glycosyltransferase 92 family.</text>
</comment>
<feature type="transmembrane region" description="Helical" evidence="8">
    <location>
        <begin position="16"/>
        <end position="34"/>
    </location>
</feature>
<keyword evidence="6 8" id="KW-1133">Transmembrane helix</keyword>
<dbReference type="GO" id="GO:0016757">
    <property type="term" value="F:glycosyltransferase activity"/>
    <property type="evidence" value="ECO:0007669"/>
    <property type="project" value="UniProtKB-UniRule"/>
</dbReference>
<dbReference type="Pfam" id="PF01697">
    <property type="entry name" value="Glyco_transf_92"/>
    <property type="match status" value="1"/>
</dbReference>
<evidence type="ECO:0000256" key="2">
    <source>
        <dbReference type="ARBA" id="ARBA00007647"/>
    </source>
</evidence>
<evidence type="ECO:0000256" key="4">
    <source>
        <dbReference type="ARBA" id="ARBA00022679"/>
    </source>
</evidence>
<comment type="subcellular location">
    <subcellularLocation>
        <location evidence="1">Membrane</location>
        <topology evidence="1">Single-pass membrane protein</topology>
    </subcellularLocation>
</comment>
<accession>A0A9D3Y366</accession>
<keyword evidence="7 8" id="KW-0472">Membrane</keyword>
<proteinExistence type="inferred from homology"/>
<dbReference type="OrthoDB" id="6232146at2759"/>
<organism evidence="9 10">
    <name type="scientific">Dreissena polymorpha</name>
    <name type="common">Zebra mussel</name>
    <name type="synonym">Mytilus polymorpha</name>
    <dbReference type="NCBI Taxonomy" id="45954"/>
    <lineage>
        <taxon>Eukaryota</taxon>
        <taxon>Metazoa</taxon>
        <taxon>Spiralia</taxon>
        <taxon>Lophotrochozoa</taxon>
        <taxon>Mollusca</taxon>
        <taxon>Bivalvia</taxon>
        <taxon>Autobranchia</taxon>
        <taxon>Heteroconchia</taxon>
        <taxon>Euheterodonta</taxon>
        <taxon>Imparidentia</taxon>
        <taxon>Neoheterodontei</taxon>
        <taxon>Myida</taxon>
        <taxon>Dreissenoidea</taxon>
        <taxon>Dreissenidae</taxon>
        <taxon>Dreissena</taxon>
    </lineage>
</organism>
<sequence length="465" mass="53602">MGHRKLAFNKMWSRRFLVYSGVLLLPIIVIFLYTSTHYVYPRLNVTSSGARDIITTTLQQHKSERMSSNMTISKTCSIKINSQCANLMTLRSETLTETTWLPADDKNDTFVFSAFYDSKDSQVLLVGLTSGGVHSTCQMWYMSDDGTDFIMEESGLLVFKSLPETHDNRYAATLFKCVSQLKRKPTYISVAENSCRQPSSLIVVKSTDTPQTYQRRFTLCLMPIHNNYNDSYALVQWIELNLLLGADKFVVYNYSSASNIGIILDMYTKRNIIEVVQWPIPVKDVHYFGQVAALQDCLYRNKHDSEFVVNEDLDEFIIPLKENITTWAKLIDHLNGGAFIFRNSFHLMSSGNKTFYNISFAEKFHLSTLLMSRRERKLWLHKQRSKYIVRTSKATSLMIHEVPALPSDARETLMPEDDAIVQHFRNSDEHVSLEQTVADVTIRDKYGQQLINNVQRAWENIKRVV</sequence>
<evidence type="ECO:0000313" key="10">
    <source>
        <dbReference type="Proteomes" id="UP000828390"/>
    </source>
</evidence>
<dbReference type="PANTHER" id="PTHR21461">
    <property type="entry name" value="GLYCOSYLTRANSFERASE FAMILY 92 PROTEIN"/>
    <property type="match status" value="1"/>
</dbReference>
<name>A0A9D3Y366_DREPO</name>
<dbReference type="Proteomes" id="UP000828390">
    <property type="component" value="Unassembled WGS sequence"/>
</dbReference>
<evidence type="ECO:0000256" key="3">
    <source>
        <dbReference type="ARBA" id="ARBA00022676"/>
    </source>
</evidence>
<dbReference type="PANTHER" id="PTHR21461:SF69">
    <property type="entry name" value="GLYCOSYLTRANSFERASE FAMILY 92 PROTEIN"/>
    <property type="match status" value="1"/>
</dbReference>
<keyword evidence="10" id="KW-1185">Reference proteome</keyword>
<evidence type="ECO:0000256" key="7">
    <source>
        <dbReference type="ARBA" id="ARBA00023136"/>
    </source>
</evidence>
<keyword evidence="3 8" id="KW-0328">Glycosyltransferase</keyword>
<dbReference type="AlphaFoldDB" id="A0A9D3Y366"/>
<keyword evidence="4 8" id="KW-0808">Transferase</keyword>
<reference evidence="9" key="2">
    <citation type="submission" date="2020-11" db="EMBL/GenBank/DDBJ databases">
        <authorList>
            <person name="McCartney M.A."/>
            <person name="Auch B."/>
            <person name="Kono T."/>
            <person name="Mallez S."/>
            <person name="Becker A."/>
            <person name="Gohl D.M."/>
            <person name="Silverstein K.A.T."/>
            <person name="Koren S."/>
            <person name="Bechman K.B."/>
            <person name="Herman A."/>
            <person name="Abrahante J.E."/>
            <person name="Garbe J."/>
        </authorList>
    </citation>
    <scope>NUCLEOTIDE SEQUENCE</scope>
    <source>
        <strain evidence="9">Duluth1</strain>
        <tissue evidence="9">Whole animal</tissue>
    </source>
</reference>
<dbReference type="EMBL" id="JAIWYP010000023">
    <property type="protein sequence ID" value="KAH3692294.1"/>
    <property type="molecule type" value="Genomic_DNA"/>
</dbReference>
<protein>
    <recommendedName>
        <fullName evidence="8">Glycosyltransferase family 92 protein</fullName>
        <ecNumber evidence="8">2.4.1.-</ecNumber>
    </recommendedName>
</protein>
<evidence type="ECO:0000256" key="8">
    <source>
        <dbReference type="RuleBase" id="RU366017"/>
    </source>
</evidence>
<evidence type="ECO:0000313" key="9">
    <source>
        <dbReference type="EMBL" id="KAH3692294.1"/>
    </source>
</evidence>
<dbReference type="InterPro" id="IPR008166">
    <property type="entry name" value="Glyco_transf_92"/>
</dbReference>
<keyword evidence="5 8" id="KW-0812">Transmembrane</keyword>